<dbReference type="GO" id="GO:0005886">
    <property type="term" value="C:plasma membrane"/>
    <property type="evidence" value="ECO:0007669"/>
    <property type="project" value="TreeGrafter"/>
</dbReference>
<dbReference type="Gene3D" id="1.20.1270.60">
    <property type="entry name" value="Arfaptin homology (AH) domain/BAR domain"/>
    <property type="match status" value="1"/>
</dbReference>
<evidence type="ECO:0000313" key="11">
    <source>
        <dbReference type="EMBL" id="KHN71917.1"/>
    </source>
</evidence>
<dbReference type="SUPFAM" id="SSF103657">
    <property type="entry name" value="BAR/IMD domain-like"/>
    <property type="match status" value="1"/>
</dbReference>
<feature type="compositionally biased region" description="Polar residues" evidence="8">
    <location>
        <begin position="553"/>
        <end position="563"/>
    </location>
</feature>
<evidence type="ECO:0000256" key="8">
    <source>
        <dbReference type="SAM" id="MobiDB-lite"/>
    </source>
</evidence>
<evidence type="ECO:0000256" key="2">
    <source>
        <dbReference type="ARBA" id="ARBA00004496"/>
    </source>
</evidence>
<keyword evidence="6" id="KW-0472">Membrane</keyword>
<dbReference type="CDD" id="cd11790">
    <property type="entry name" value="SH3_Amphiphysin"/>
    <property type="match status" value="1"/>
</dbReference>
<dbReference type="GO" id="GO:0005737">
    <property type="term" value="C:cytoplasm"/>
    <property type="evidence" value="ECO:0007669"/>
    <property type="project" value="UniProtKB-SubCell"/>
</dbReference>
<evidence type="ECO:0000313" key="12">
    <source>
        <dbReference type="Proteomes" id="UP000031036"/>
    </source>
</evidence>
<feature type="domain" description="SH3" evidence="9">
    <location>
        <begin position="571"/>
        <end position="635"/>
    </location>
</feature>
<dbReference type="PANTHER" id="PTHR46514:SF3">
    <property type="entry name" value="AMPHIPHYSIN"/>
    <property type="match status" value="1"/>
</dbReference>
<keyword evidence="3 7" id="KW-0728">SH3 domain</keyword>
<name>A0A0B2US08_TOXCA</name>
<keyword evidence="5" id="KW-0175">Coiled coil</keyword>
<dbReference type="Proteomes" id="UP000031036">
    <property type="component" value="Unassembled WGS sequence"/>
</dbReference>
<dbReference type="InterPro" id="IPR027267">
    <property type="entry name" value="AH/BAR_dom_sf"/>
</dbReference>
<comment type="caution">
    <text evidence="11">The sequence shown here is derived from an EMBL/GenBank/DDBJ whole genome shotgun (WGS) entry which is preliminary data.</text>
</comment>
<accession>A0A0B2US08</accession>
<dbReference type="PANTHER" id="PTHR46514">
    <property type="entry name" value="AMPHIPHYSIN"/>
    <property type="match status" value="1"/>
</dbReference>
<dbReference type="Pfam" id="PF03114">
    <property type="entry name" value="BAR"/>
    <property type="match status" value="1"/>
</dbReference>
<dbReference type="SMART" id="SM00326">
    <property type="entry name" value="SH3"/>
    <property type="match status" value="1"/>
</dbReference>
<evidence type="ECO:0000256" key="1">
    <source>
        <dbReference type="ARBA" id="ARBA00004308"/>
    </source>
</evidence>
<keyword evidence="4" id="KW-0963">Cytoplasm</keyword>
<dbReference type="PROSITE" id="PS51021">
    <property type="entry name" value="BAR"/>
    <property type="match status" value="1"/>
</dbReference>
<dbReference type="GO" id="GO:0012505">
    <property type="term" value="C:endomembrane system"/>
    <property type="evidence" value="ECO:0007669"/>
    <property type="project" value="UniProtKB-SubCell"/>
</dbReference>
<protein>
    <submittedName>
        <fullName evidence="11">Bridging integrator 2</fullName>
    </submittedName>
</protein>
<dbReference type="PROSITE" id="PS50002">
    <property type="entry name" value="SH3"/>
    <property type="match status" value="1"/>
</dbReference>
<evidence type="ECO:0000256" key="3">
    <source>
        <dbReference type="ARBA" id="ARBA00022443"/>
    </source>
</evidence>
<feature type="domain" description="BAR" evidence="10">
    <location>
        <begin position="184"/>
        <end position="402"/>
    </location>
</feature>
<reference evidence="11 12" key="1">
    <citation type="submission" date="2014-11" db="EMBL/GenBank/DDBJ databases">
        <title>Genetic blueprint of the zoonotic pathogen Toxocara canis.</title>
        <authorList>
            <person name="Zhu X.-Q."/>
            <person name="Korhonen P.K."/>
            <person name="Cai H."/>
            <person name="Young N.D."/>
            <person name="Nejsum P."/>
            <person name="von Samson-Himmelstjerna G."/>
            <person name="Boag P.R."/>
            <person name="Tan P."/>
            <person name="Li Q."/>
            <person name="Min J."/>
            <person name="Yang Y."/>
            <person name="Wang X."/>
            <person name="Fang X."/>
            <person name="Hall R.S."/>
            <person name="Hofmann A."/>
            <person name="Sternberg P.W."/>
            <person name="Jex A.R."/>
            <person name="Gasser R.B."/>
        </authorList>
    </citation>
    <scope>NUCLEOTIDE SEQUENCE [LARGE SCALE GENOMIC DNA]</scope>
    <source>
        <strain evidence="11">PN_DK_2014</strain>
    </source>
</reference>
<dbReference type="SUPFAM" id="SSF50044">
    <property type="entry name" value="SH3-domain"/>
    <property type="match status" value="1"/>
</dbReference>
<evidence type="ECO:0000256" key="5">
    <source>
        <dbReference type="ARBA" id="ARBA00023054"/>
    </source>
</evidence>
<evidence type="ECO:0000256" key="7">
    <source>
        <dbReference type="PROSITE-ProRule" id="PRU00192"/>
    </source>
</evidence>
<dbReference type="OMA" id="QEYDYYN"/>
<dbReference type="STRING" id="6265.A0A0B2US08"/>
<feature type="region of interest" description="Disordered" evidence="8">
    <location>
        <begin position="405"/>
        <end position="572"/>
    </location>
</feature>
<dbReference type="InterPro" id="IPR003005">
    <property type="entry name" value="Amphiphysin"/>
</dbReference>
<dbReference type="SMART" id="SM00721">
    <property type="entry name" value="BAR"/>
    <property type="match status" value="1"/>
</dbReference>
<feature type="compositionally biased region" description="Polar residues" evidence="8">
    <location>
        <begin position="518"/>
        <end position="535"/>
    </location>
</feature>
<organism evidence="11 12">
    <name type="scientific">Toxocara canis</name>
    <name type="common">Canine roundworm</name>
    <dbReference type="NCBI Taxonomy" id="6265"/>
    <lineage>
        <taxon>Eukaryota</taxon>
        <taxon>Metazoa</taxon>
        <taxon>Ecdysozoa</taxon>
        <taxon>Nematoda</taxon>
        <taxon>Chromadorea</taxon>
        <taxon>Rhabditida</taxon>
        <taxon>Spirurina</taxon>
        <taxon>Ascaridomorpha</taxon>
        <taxon>Ascaridoidea</taxon>
        <taxon>Toxocaridae</taxon>
        <taxon>Toxocara</taxon>
    </lineage>
</organism>
<evidence type="ECO:0000256" key="6">
    <source>
        <dbReference type="ARBA" id="ARBA00023136"/>
    </source>
</evidence>
<feature type="compositionally biased region" description="Polar residues" evidence="8">
    <location>
        <begin position="411"/>
        <end position="441"/>
    </location>
</feature>
<evidence type="ECO:0000256" key="4">
    <source>
        <dbReference type="ARBA" id="ARBA00022490"/>
    </source>
</evidence>
<dbReference type="OrthoDB" id="446293at2759"/>
<proteinExistence type="predicted"/>
<feature type="compositionally biased region" description="Basic and acidic residues" evidence="8">
    <location>
        <begin position="490"/>
        <end position="517"/>
    </location>
</feature>
<dbReference type="FunFam" id="1.20.1270.60:FF:000013">
    <property type="entry name" value="Amphiphysin isoform 2"/>
    <property type="match status" value="1"/>
</dbReference>
<evidence type="ECO:0000259" key="10">
    <source>
        <dbReference type="PROSITE" id="PS51021"/>
    </source>
</evidence>
<dbReference type="Pfam" id="PF14604">
    <property type="entry name" value="SH3_9"/>
    <property type="match status" value="1"/>
</dbReference>
<dbReference type="EMBL" id="JPKZ01014295">
    <property type="protein sequence ID" value="KHN71917.1"/>
    <property type="molecule type" value="Genomic_DNA"/>
</dbReference>
<dbReference type="InterPro" id="IPR004148">
    <property type="entry name" value="BAR_dom"/>
</dbReference>
<dbReference type="InterPro" id="IPR001452">
    <property type="entry name" value="SH3_domain"/>
</dbReference>
<dbReference type="GO" id="GO:0005543">
    <property type="term" value="F:phospholipid binding"/>
    <property type="evidence" value="ECO:0007669"/>
    <property type="project" value="TreeGrafter"/>
</dbReference>
<dbReference type="InterPro" id="IPR036028">
    <property type="entry name" value="SH3-like_dom_sf"/>
</dbReference>
<keyword evidence="12" id="KW-1185">Reference proteome</keyword>
<comment type="subcellular location">
    <subcellularLocation>
        <location evidence="2">Cytoplasm</location>
    </subcellularLocation>
    <subcellularLocation>
        <location evidence="1">Endomembrane system</location>
    </subcellularLocation>
</comment>
<dbReference type="AlphaFoldDB" id="A0A0B2US08"/>
<dbReference type="Gene3D" id="2.30.30.40">
    <property type="entry name" value="SH3 Domains"/>
    <property type="match status" value="1"/>
</dbReference>
<evidence type="ECO:0000259" key="9">
    <source>
        <dbReference type="PROSITE" id="PS50002"/>
    </source>
</evidence>
<gene>
    <name evidence="11" type="primary">Bin2</name>
    <name evidence="11" type="ORF">Tcan_18702</name>
</gene>
<dbReference type="PRINTS" id="PR01251">
    <property type="entry name" value="AMPHIPHYSIN"/>
</dbReference>
<sequence>MARDSKAASEMRSAIEEIMVPMADIMRKTMEQMTAAMAEEMRKLLLATIRDVVSNLLPEMVVTLTHSLHSVLSSNCESLQTIERDTANALQSLTDTVAALQDTCRSTQQPANSSGFMLDAEEQQRRRSVAFIGVGESCDPPQRRHERDVKSVAEMLDELNVDSSPLEMCRMGVFSPAKRRPVKLLEGLGKAKATQDDVFDQHAANLSKQNKACERLHRDLKAYGVALKAMVQAQKTLRETIRELYETDWPDREHICAITQSLDLQWDDFEKVINEQLMSSMNTYMAQFVDLKAKVAKRGRKLVDFDSARNNYNTVKASSKKGDEDPKVVKAAADLQQAEAMYKDLNKELVDTLPATYDSRITFFVDTLQTLFNAESANHNECAKYNKTLVTHLDSLGNAFDILRVPRPESGQPSLSAQNLSNGDQNQRESTSSKSASSNHRPSPPSTAPVLPAPARATPPSEPVTADSAQEEKGRSQVYPRLNASPESSAVKEIKEPAQSKPKEESKSLDKQDEAGERTSQNPFDGNADTASTNPFDEPEEKQEAQGPKSESAEVTQQNSQGNSERDETRKVLYKVRATHHYSAEDTDELTFDAGEVILVLESREEDLLDEGWLLGVKQSDGVQGVFPANFTKQI</sequence>